<comment type="caution">
    <text evidence="2">The sequence shown here is derived from an EMBL/GenBank/DDBJ whole genome shotgun (WGS) entry which is preliminary data.</text>
</comment>
<dbReference type="AlphaFoldDB" id="A0A927HCT7"/>
<keyword evidence="1" id="KW-0812">Transmembrane</keyword>
<feature type="transmembrane region" description="Helical" evidence="1">
    <location>
        <begin position="30"/>
        <end position="48"/>
    </location>
</feature>
<evidence type="ECO:0000256" key="1">
    <source>
        <dbReference type="SAM" id="Phobius"/>
    </source>
</evidence>
<proteinExistence type="predicted"/>
<accession>A0A927HCT7</accession>
<sequence>MKYQMTYRIAAALLCLAGPVLYNAFQMSPYVYLISLVGVIALLFIDRGSNKNSGKKR</sequence>
<keyword evidence="3" id="KW-1185">Reference proteome</keyword>
<name>A0A927HCT7_9BACI</name>
<feature type="transmembrane region" description="Helical" evidence="1">
    <location>
        <begin position="7"/>
        <end position="24"/>
    </location>
</feature>
<evidence type="ECO:0000313" key="2">
    <source>
        <dbReference type="EMBL" id="MBD3109866.1"/>
    </source>
</evidence>
<keyword evidence="1" id="KW-1133">Transmembrane helix</keyword>
<evidence type="ECO:0000313" key="3">
    <source>
        <dbReference type="Proteomes" id="UP000602076"/>
    </source>
</evidence>
<reference evidence="2" key="1">
    <citation type="submission" date="2020-09" db="EMBL/GenBank/DDBJ databases">
        <title>Bacillus faecalis sp. nov., a moderately halophilic bacterium isolated from cow faeces.</title>
        <authorList>
            <person name="Jiang L."/>
            <person name="Lee J."/>
        </authorList>
    </citation>
    <scope>NUCLEOTIDE SEQUENCE</scope>
    <source>
        <strain evidence="2">AGMB 02131</strain>
    </source>
</reference>
<keyword evidence="1" id="KW-0472">Membrane</keyword>
<gene>
    <name evidence="2" type="ORF">IEO70_16115</name>
</gene>
<protein>
    <submittedName>
        <fullName evidence="2">Uncharacterized protein</fullName>
    </submittedName>
</protein>
<dbReference type="Proteomes" id="UP000602076">
    <property type="component" value="Unassembled WGS sequence"/>
</dbReference>
<dbReference type="RefSeq" id="WP_190999396.1">
    <property type="nucleotide sequence ID" value="NZ_JACXSI010000045.1"/>
</dbReference>
<organism evidence="2 3">
    <name type="scientific">Peribacillus faecalis</name>
    <dbReference type="NCBI Taxonomy" id="2772559"/>
    <lineage>
        <taxon>Bacteria</taxon>
        <taxon>Bacillati</taxon>
        <taxon>Bacillota</taxon>
        <taxon>Bacilli</taxon>
        <taxon>Bacillales</taxon>
        <taxon>Bacillaceae</taxon>
        <taxon>Peribacillus</taxon>
    </lineage>
</organism>
<dbReference type="EMBL" id="JACXSI010000045">
    <property type="protein sequence ID" value="MBD3109866.1"/>
    <property type="molecule type" value="Genomic_DNA"/>
</dbReference>